<evidence type="ECO:0000256" key="1">
    <source>
        <dbReference type="ARBA" id="ARBA00012513"/>
    </source>
</evidence>
<dbReference type="PANTHER" id="PTHR46008">
    <property type="entry name" value="LEAF RUST 10 DISEASE-RESISTANCE LOCUS RECEPTOR-LIKE PROTEIN KINASE-LIKE 1.4"/>
    <property type="match status" value="1"/>
</dbReference>
<keyword evidence="4 9" id="KW-0547">Nucleotide-binding</keyword>
<dbReference type="PANTHER" id="PTHR46008:SF48">
    <property type="entry name" value="PROTEIN KINASE DOMAIN-CONTAINING PROTEIN"/>
    <property type="match status" value="1"/>
</dbReference>
<dbReference type="InterPro" id="IPR011009">
    <property type="entry name" value="Kinase-like_dom_sf"/>
</dbReference>
<dbReference type="InterPro" id="IPR000719">
    <property type="entry name" value="Prot_kinase_dom"/>
</dbReference>
<comment type="catalytic activity">
    <reaction evidence="7">
        <text>L-threonyl-[protein] + ATP = O-phospho-L-threonyl-[protein] + ADP + H(+)</text>
        <dbReference type="Rhea" id="RHEA:46608"/>
        <dbReference type="Rhea" id="RHEA-COMP:11060"/>
        <dbReference type="Rhea" id="RHEA-COMP:11605"/>
        <dbReference type="ChEBI" id="CHEBI:15378"/>
        <dbReference type="ChEBI" id="CHEBI:30013"/>
        <dbReference type="ChEBI" id="CHEBI:30616"/>
        <dbReference type="ChEBI" id="CHEBI:61977"/>
        <dbReference type="ChEBI" id="CHEBI:456216"/>
        <dbReference type="EC" id="2.7.11.1"/>
    </reaction>
</comment>
<sequence length="445" mass="49503">MRQGRRAPSPLKATSISSSDISSQASSYHTAYTSSSLSSSYTTSNTKASPLSSYSASTNASPFPSSSSSSSTPSHGSRRRRLSLIFPCFRAFPGMVMEDTPPSDKPDLSPPPRSHASRRSVNGKRLINSTSLANPGLVEFTIADIQNATNNFSPDFKIGQGGSGMVYKAKLENGPVVAVKRAKKYDKHTSAELQNEIKTMQEIEHLNLVKFYGYLEHEGEHLSVVEYVPNGTLREHLDCRNGKMLDFSARLDIAIDVGHAITYLHTYSDTPVIHRDIKSTNILLTDSLRAKVTDFGFAKLAPTEEGVTHISTQVRGTAGYLDPEYLGTFQLTEKSDVYSFGVLLVELVTGRRAVEITRDRAERVTAKWAMEKFIKGQALETLDPNIPENQASRFLVLKIYELALQCLAPSRRNRPSMKKCTEVLWRIRKDYTQLLNSKEQKERKL</sequence>
<feature type="region of interest" description="Disordered" evidence="11">
    <location>
        <begin position="1"/>
        <end position="79"/>
    </location>
</feature>
<protein>
    <recommendedName>
        <fullName evidence="1">non-specific serine/threonine protein kinase</fullName>
        <ecNumber evidence="1">2.7.11.1</ecNumber>
    </recommendedName>
</protein>
<comment type="caution">
    <text evidence="13">The sequence shown here is derived from an EMBL/GenBank/DDBJ whole genome shotgun (WGS) entry which is preliminary data.</text>
</comment>
<dbReference type="SUPFAM" id="SSF56112">
    <property type="entry name" value="Protein kinase-like (PK-like)"/>
    <property type="match status" value="1"/>
</dbReference>
<evidence type="ECO:0000256" key="7">
    <source>
        <dbReference type="ARBA" id="ARBA00047899"/>
    </source>
</evidence>
<feature type="compositionally biased region" description="Low complexity" evidence="11">
    <location>
        <begin position="15"/>
        <end position="46"/>
    </location>
</feature>
<evidence type="ECO:0000313" key="14">
    <source>
        <dbReference type="Proteomes" id="UP001140206"/>
    </source>
</evidence>
<evidence type="ECO:0000256" key="11">
    <source>
        <dbReference type="SAM" id="MobiDB-lite"/>
    </source>
</evidence>
<organism evidence="13 14">
    <name type="scientific">Rhynchospora pubera</name>
    <dbReference type="NCBI Taxonomy" id="906938"/>
    <lineage>
        <taxon>Eukaryota</taxon>
        <taxon>Viridiplantae</taxon>
        <taxon>Streptophyta</taxon>
        <taxon>Embryophyta</taxon>
        <taxon>Tracheophyta</taxon>
        <taxon>Spermatophyta</taxon>
        <taxon>Magnoliopsida</taxon>
        <taxon>Liliopsida</taxon>
        <taxon>Poales</taxon>
        <taxon>Cyperaceae</taxon>
        <taxon>Cyperoideae</taxon>
        <taxon>Rhynchosporeae</taxon>
        <taxon>Rhynchospora</taxon>
    </lineage>
</organism>
<evidence type="ECO:0000256" key="3">
    <source>
        <dbReference type="ARBA" id="ARBA00022679"/>
    </source>
</evidence>
<feature type="region of interest" description="Disordered" evidence="11">
    <location>
        <begin position="96"/>
        <end position="127"/>
    </location>
</feature>
<accession>A0AAV8GIA2</accession>
<dbReference type="PROSITE" id="PS00107">
    <property type="entry name" value="PROTEIN_KINASE_ATP"/>
    <property type="match status" value="1"/>
</dbReference>
<comment type="catalytic activity">
    <reaction evidence="8">
        <text>L-seryl-[protein] + ATP = O-phospho-L-seryl-[protein] + ADP + H(+)</text>
        <dbReference type="Rhea" id="RHEA:17989"/>
        <dbReference type="Rhea" id="RHEA-COMP:9863"/>
        <dbReference type="Rhea" id="RHEA-COMP:11604"/>
        <dbReference type="ChEBI" id="CHEBI:15378"/>
        <dbReference type="ChEBI" id="CHEBI:29999"/>
        <dbReference type="ChEBI" id="CHEBI:30616"/>
        <dbReference type="ChEBI" id="CHEBI:83421"/>
        <dbReference type="ChEBI" id="CHEBI:456216"/>
        <dbReference type="EC" id="2.7.11.1"/>
    </reaction>
</comment>
<feature type="compositionally biased region" description="Low complexity" evidence="11">
    <location>
        <begin position="55"/>
        <end position="74"/>
    </location>
</feature>
<dbReference type="FunFam" id="1.10.510.10:FF:000300">
    <property type="entry name" value="Calmodulin-binding receptor-like cytoplasmic kinase 3"/>
    <property type="match status" value="1"/>
</dbReference>
<gene>
    <name evidence="13" type="ORF">LUZ62_016167</name>
</gene>
<name>A0AAV8GIA2_9POAL</name>
<evidence type="ECO:0000256" key="8">
    <source>
        <dbReference type="ARBA" id="ARBA00048679"/>
    </source>
</evidence>
<keyword evidence="2 10" id="KW-0723">Serine/threonine-protein kinase</keyword>
<dbReference type="AlphaFoldDB" id="A0AAV8GIA2"/>
<dbReference type="GO" id="GO:0004674">
    <property type="term" value="F:protein serine/threonine kinase activity"/>
    <property type="evidence" value="ECO:0007669"/>
    <property type="project" value="UniProtKB-KW"/>
</dbReference>
<evidence type="ECO:0000256" key="10">
    <source>
        <dbReference type="RuleBase" id="RU000304"/>
    </source>
</evidence>
<dbReference type="PROSITE" id="PS00108">
    <property type="entry name" value="PROTEIN_KINASE_ST"/>
    <property type="match status" value="1"/>
</dbReference>
<reference evidence="13" key="1">
    <citation type="submission" date="2022-08" db="EMBL/GenBank/DDBJ databases">
        <authorList>
            <person name="Marques A."/>
        </authorList>
    </citation>
    <scope>NUCLEOTIDE SEQUENCE</scope>
    <source>
        <strain evidence="13">RhyPub2mFocal</strain>
        <tissue evidence="13">Leaves</tissue>
    </source>
</reference>
<dbReference type="EMBL" id="JAMFTS010000001">
    <property type="protein sequence ID" value="KAJ4803601.1"/>
    <property type="molecule type" value="Genomic_DNA"/>
</dbReference>
<dbReference type="PROSITE" id="PS50011">
    <property type="entry name" value="PROTEIN_KINASE_DOM"/>
    <property type="match status" value="1"/>
</dbReference>
<dbReference type="SMART" id="SM00220">
    <property type="entry name" value="S_TKc"/>
    <property type="match status" value="1"/>
</dbReference>
<comment type="similarity">
    <text evidence="10">Belongs to the protein kinase superfamily.</text>
</comment>
<dbReference type="EC" id="2.7.11.1" evidence="1"/>
<dbReference type="GO" id="GO:0005524">
    <property type="term" value="F:ATP binding"/>
    <property type="evidence" value="ECO:0007669"/>
    <property type="project" value="UniProtKB-UniRule"/>
</dbReference>
<evidence type="ECO:0000256" key="6">
    <source>
        <dbReference type="ARBA" id="ARBA00022840"/>
    </source>
</evidence>
<dbReference type="Pfam" id="PF00069">
    <property type="entry name" value="Pkinase"/>
    <property type="match status" value="1"/>
</dbReference>
<dbReference type="InterPro" id="IPR008271">
    <property type="entry name" value="Ser/Thr_kinase_AS"/>
</dbReference>
<dbReference type="Gene3D" id="3.30.200.20">
    <property type="entry name" value="Phosphorylase Kinase, domain 1"/>
    <property type="match status" value="1"/>
</dbReference>
<evidence type="ECO:0000259" key="12">
    <source>
        <dbReference type="PROSITE" id="PS50011"/>
    </source>
</evidence>
<feature type="binding site" evidence="9">
    <location>
        <position position="184"/>
    </location>
    <ligand>
        <name>ATP</name>
        <dbReference type="ChEBI" id="CHEBI:30616"/>
    </ligand>
</feature>
<evidence type="ECO:0000256" key="2">
    <source>
        <dbReference type="ARBA" id="ARBA00022527"/>
    </source>
</evidence>
<dbReference type="Proteomes" id="UP001140206">
    <property type="component" value="Chromosome 1"/>
</dbReference>
<feature type="domain" description="Protein kinase" evidence="12">
    <location>
        <begin position="152"/>
        <end position="426"/>
    </location>
</feature>
<proteinExistence type="inferred from homology"/>
<evidence type="ECO:0000256" key="4">
    <source>
        <dbReference type="ARBA" id="ARBA00022741"/>
    </source>
</evidence>
<evidence type="ECO:0000313" key="13">
    <source>
        <dbReference type="EMBL" id="KAJ4803601.1"/>
    </source>
</evidence>
<evidence type="ECO:0000256" key="9">
    <source>
        <dbReference type="PROSITE-ProRule" id="PRU10141"/>
    </source>
</evidence>
<evidence type="ECO:0000256" key="5">
    <source>
        <dbReference type="ARBA" id="ARBA00022777"/>
    </source>
</evidence>
<keyword evidence="13" id="KW-0675">Receptor</keyword>
<keyword evidence="5 13" id="KW-0418">Kinase</keyword>
<keyword evidence="6 9" id="KW-0067">ATP-binding</keyword>
<dbReference type="InterPro" id="IPR017441">
    <property type="entry name" value="Protein_kinase_ATP_BS"/>
</dbReference>
<dbReference type="Gene3D" id="1.10.510.10">
    <property type="entry name" value="Transferase(Phosphotransferase) domain 1"/>
    <property type="match status" value="1"/>
</dbReference>
<keyword evidence="14" id="KW-1185">Reference proteome</keyword>
<keyword evidence="3" id="KW-0808">Transferase</keyword>